<evidence type="ECO:0000259" key="3">
    <source>
        <dbReference type="PROSITE" id="PS51635"/>
    </source>
</evidence>
<keyword evidence="1 2" id="KW-0443">Lipid metabolism</keyword>
<keyword evidence="2" id="KW-0378">Hydrolase</keyword>
<reference evidence="5" key="1">
    <citation type="journal article" date="2019" name="Int. J. Syst. Evol. Microbiol.">
        <title>The Global Catalogue of Microorganisms (GCM) 10K type strain sequencing project: providing services to taxonomists for standard genome sequencing and annotation.</title>
        <authorList>
            <consortium name="The Broad Institute Genomics Platform"/>
            <consortium name="The Broad Institute Genome Sequencing Center for Infectious Disease"/>
            <person name="Wu L."/>
            <person name="Ma J."/>
        </authorList>
    </citation>
    <scope>NUCLEOTIDE SEQUENCE [LARGE SCALE GENOMIC DNA]</scope>
    <source>
        <strain evidence="5">JCM 17688</strain>
    </source>
</reference>
<protein>
    <submittedName>
        <fullName evidence="4">Patatin-like phospholipase family protein</fullName>
    </submittedName>
</protein>
<organism evidence="4 5">
    <name type="scientific">Tsukamurella soli</name>
    <dbReference type="NCBI Taxonomy" id="644556"/>
    <lineage>
        <taxon>Bacteria</taxon>
        <taxon>Bacillati</taxon>
        <taxon>Actinomycetota</taxon>
        <taxon>Actinomycetes</taxon>
        <taxon>Mycobacteriales</taxon>
        <taxon>Tsukamurellaceae</taxon>
        <taxon>Tsukamurella</taxon>
    </lineage>
</organism>
<sequence length="319" mass="34609">MGPVRNVDLVLEGGGVKGVALLGAVLTLSEAGYRFPRIAGTSVGALVGTLVAAYQRAGRDLHDLLPVMESIDYRRFADGGGLQKMLGPIGDGLGVLLHDGAHPGRFVEELLTPLLGDVGVHTWADLRIDDDPDTSLLPYQRYAAVCLVTDLTRRVSVRLPWDYDQYGLDRDTQSVAAAVHASTAVPFYFRPVEITTPRGTCTWIDGGLLDNFPITVFDRTDGLPERWPTWGVKLSAEPPADTPDHPVRGAPFLALACLGALTNEDSRRYRLDEEGVNRRTVYVDTGTVGALDFDLTRQQVDGLLTAGREAATRFLALQD</sequence>
<feature type="domain" description="PNPLA" evidence="3">
    <location>
        <begin position="9"/>
        <end position="218"/>
    </location>
</feature>
<gene>
    <name evidence="4" type="ORF">GCM10023147_47890</name>
</gene>
<dbReference type="Gene3D" id="3.40.1090.10">
    <property type="entry name" value="Cytosolic phospholipase A2 catalytic domain"/>
    <property type="match status" value="2"/>
</dbReference>
<dbReference type="PROSITE" id="PS51635">
    <property type="entry name" value="PNPLA"/>
    <property type="match status" value="1"/>
</dbReference>
<dbReference type="Pfam" id="PF01734">
    <property type="entry name" value="Patatin"/>
    <property type="match status" value="1"/>
</dbReference>
<feature type="active site" description="Proton acceptor" evidence="2">
    <location>
        <position position="205"/>
    </location>
</feature>
<dbReference type="PANTHER" id="PTHR46394">
    <property type="entry name" value="ANNEXIN"/>
    <property type="match status" value="1"/>
</dbReference>
<name>A0ABP8KFL9_9ACTN</name>
<accession>A0ABP8KFL9</accession>
<dbReference type="PANTHER" id="PTHR46394:SF1">
    <property type="entry name" value="PNPLA DOMAIN-CONTAINING PROTEIN"/>
    <property type="match status" value="1"/>
</dbReference>
<dbReference type="SUPFAM" id="SSF52151">
    <property type="entry name" value="FabD/lysophospholipase-like"/>
    <property type="match status" value="1"/>
</dbReference>
<dbReference type="InterPro" id="IPR016035">
    <property type="entry name" value="Acyl_Trfase/lysoPLipase"/>
</dbReference>
<keyword evidence="5" id="KW-1185">Reference proteome</keyword>
<evidence type="ECO:0000313" key="4">
    <source>
        <dbReference type="EMBL" id="GAA4405005.1"/>
    </source>
</evidence>
<dbReference type="EMBL" id="BAABFR010000131">
    <property type="protein sequence ID" value="GAA4405005.1"/>
    <property type="molecule type" value="Genomic_DNA"/>
</dbReference>
<dbReference type="InterPro" id="IPR052580">
    <property type="entry name" value="Lipid_Hydrolase"/>
</dbReference>
<evidence type="ECO:0000256" key="2">
    <source>
        <dbReference type="PROSITE-ProRule" id="PRU01161"/>
    </source>
</evidence>
<evidence type="ECO:0000313" key="5">
    <source>
        <dbReference type="Proteomes" id="UP001500635"/>
    </source>
</evidence>
<feature type="short sequence motif" description="GXSXG" evidence="2">
    <location>
        <begin position="40"/>
        <end position="44"/>
    </location>
</feature>
<proteinExistence type="predicted"/>
<dbReference type="Proteomes" id="UP001500635">
    <property type="component" value="Unassembled WGS sequence"/>
</dbReference>
<feature type="short sequence motif" description="GXGXXG" evidence="2">
    <location>
        <begin position="13"/>
        <end position="18"/>
    </location>
</feature>
<keyword evidence="2" id="KW-0442">Lipid degradation</keyword>
<comment type="caution">
    <text evidence="4">The sequence shown here is derived from an EMBL/GenBank/DDBJ whole genome shotgun (WGS) entry which is preliminary data.</text>
</comment>
<dbReference type="InterPro" id="IPR002641">
    <property type="entry name" value="PNPLA_dom"/>
</dbReference>
<feature type="active site" description="Nucleophile" evidence="2">
    <location>
        <position position="42"/>
    </location>
</feature>
<evidence type="ECO:0000256" key="1">
    <source>
        <dbReference type="ARBA" id="ARBA00023098"/>
    </source>
</evidence>
<feature type="short sequence motif" description="DGA/G" evidence="2">
    <location>
        <begin position="205"/>
        <end position="207"/>
    </location>
</feature>